<dbReference type="PANTHER" id="PTHR35333">
    <property type="entry name" value="BETA-LACTAMASE"/>
    <property type="match status" value="1"/>
</dbReference>
<dbReference type="SUPFAM" id="SSF56601">
    <property type="entry name" value="beta-lactamase/transpeptidase-like"/>
    <property type="match status" value="1"/>
</dbReference>
<dbReference type="InterPro" id="IPR000871">
    <property type="entry name" value="Beta-lactam_class-A"/>
</dbReference>
<dbReference type="GO" id="GO:0030655">
    <property type="term" value="P:beta-lactam antibiotic catabolic process"/>
    <property type="evidence" value="ECO:0007669"/>
    <property type="project" value="InterPro"/>
</dbReference>
<dbReference type="InterPro" id="IPR012338">
    <property type="entry name" value="Beta-lactam/transpept-like"/>
</dbReference>
<dbReference type="InterPro" id="IPR045155">
    <property type="entry name" value="Beta-lactam_cat"/>
</dbReference>
<dbReference type="GO" id="GO:0008800">
    <property type="term" value="F:beta-lactamase activity"/>
    <property type="evidence" value="ECO:0007669"/>
    <property type="project" value="InterPro"/>
</dbReference>
<sequence>MSTTHPPLTDAARWSVLVRDVATGELLLSRSPDAELSAASAPKLLLLVACAMLAERGELDLDEALDRSSAEPVGDSGLWQHLAQSTLSACDAAMLVGAVSDNLATNVLLERIGLDAVERVRAELGIEGVRLHDRVRDRRGLEHPARLGTASATGLADLMARLATRTLRSAAVSDRVLGWLRHSVDLSMVASAFGKDPLSHGHGADLPRLVNKTGTDAGVRVDTGLVVGARRTLAYAALASWQHEAAATDAVLTSMRVIGAELRRLAEA</sequence>
<evidence type="ECO:0000259" key="1">
    <source>
        <dbReference type="Pfam" id="PF13354"/>
    </source>
</evidence>
<proteinExistence type="predicted"/>
<dbReference type="AlphaFoldDB" id="U1MQU7"/>
<organism evidence="2 3">
    <name type="scientific">Agrococcus pavilionensis RW1</name>
    <dbReference type="NCBI Taxonomy" id="1330458"/>
    <lineage>
        <taxon>Bacteria</taxon>
        <taxon>Bacillati</taxon>
        <taxon>Actinomycetota</taxon>
        <taxon>Actinomycetes</taxon>
        <taxon>Micrococcales</taxon>
        <taxon>Microbacteriaceae</taxon>
        <taxon>Agrococcus</taxon>
    </lineage>
</organism>
<dbReference type="GO" id="GO:0046677">
    <property type="term" value="P:response to antibiotic"/>
    <property type="evidence" value="ECO:0007669"/>
    <property type="project" value="InterPro"/>
</dbReference>
<comment type="caution">
    <text evidence="2">The sequence shown here is derived from an EMBL/GenBank/DDBJ whole genome shotgun (WGS) entry which is preliminary data.</text>
</comment>
<dbReference type="PANTHER" id="PTHR35333:SF3">
    <property type="entry name" value="BETA-LACTAMASE-TYPE TRANSPEPTIDASE FOLD CONTAINING PROTEIN"/>
    <property type="match status" value="1"/>
</dbReference>
<keyword evidence="3" id="KW-1185">Reference proteome</keyword>
<protein>
    <recommendedName>
        <fullName evidence="1">Beta-lactamase class A catalytic domain-containing protein</fullName>
    </recommendedName>
</protein>
<accession>U1MQU7</accession>
<dbReference type="OrthoDB" id="3673924at2"/>
<dbReference type="Pfam" id="PF13354">
    <property type="entry name" value="Beta-lactamase2"/>
    <property type="match status" value="1"/>
</dbReference>
<dbReference type="EMBL" id="ASHR01000024">
    <property type="protein sequence ID" value="ERG64281.1"/>
    <property type="molecule type" value="Genomic_DNA"/>
</dbReference>
<dbReference type="Gene3D" id="3.40.710.10">
    <property type="entry name" value="DD-peptidase/beta-lactamase superfamily"/>
    <property type="match status" value="1"/>
</dbReference>
<evidence type="ECO:0000313" key="2">
    <source>
        <dbReference type="EMBL" id="ERG64281.1"/>
    </source>
</evidence>
<gene>
    <name evidence="2" type="ORF">L332_07420</name>
</gene>
<name>U1MQU7_9MICO</name>
<evidence type="ECO:0000313" key="3">
    <source>
        <dbReference type="Proteomes" id="UP000016462"/>
    </source>
</evidence>
<dbReference type="RefSeq" id="WP_021010477.1">
    <property type="nucleotide sequence ID" value="NZ_ASHR01000024.1"/>
</dbReference>
<reference evidence="2 3" key="1">
    <citation type="journal article" date="2013" name="Genome Announc.">
        <title>First draft genome sequence from a member of the genus agrococcus, isolated from modern microbialites.</title>
        <authorList>
            <person name="White R.A.III."/>
            <person name="Grassa C.J."/>
            <person name="Suttle C.A."/>
        </authorList>
    </citation>
    <scope>NUCLEOTIDE SEQUENCE [LARGE SCALE GENOMIC DNA]</scope>
    <source>
        <strain evidence="2 3">RW1</strain>
    </source>
</reference>
<dbReference type="Proteomes" id="UP000016462">
    <property type="component" value="Unassembled WGS sequence"/>
</dbReference>
<feature type="domain" description="Beta-lactamase class A catalytic" evidence="1">
    <location>
        <begin position="15"/>
        <end position="238"/>
    </location>
</feature>